<feature type="compositionally biased region" description="Low complexity" evidence="12">
    <location>
        <begin position="462"/>
        <end position="478"/>
    </location>
</feature>
<evidence type="ECO:0000256" key="6">
    <source>
        <dbReference type="ARBA" id="ARBA00023002"/>
    </source>
</evidence>
<evidence type="ECO:0000313" key="15">
    <source>
        <dbReference type="Proteomes" id="UP000077115"/>
    </source>
</evidence>
<dbReference type="SMART" id="SM00558">
    <property type="entry name" value="JmjC"/>
    <property type="match status" value="1"/>
</dbReference>
<evidence type="ECO:0000256" key="1">
    <source>
        <dbReference type="ARBA" id="ARBA00001954"/>
    </source>
</evidence>
<keyword evidence="8" id="KW-0805">Transcription regulation</keyword>
<evidence type="ECO:0000256" key="9">
    <source>
        <dbReference type="ARBA" id="ARBA00023163"/>
    </source>
</evidence>
<evidence type="ECO:0000256" key="4">
    <source>
        <dbReference type="ARBA" id="ARBA00022853"/>
    </source>
</evidence>
<dbReference type="Proteomes" id="UP000077115">
    <property type="component" value="Unassembled WGS sequence"/>
</dbReference>
<dbReference type="InterPro" id="IPR003347">
    <property type="entry name" value="JmjC_dom"/>
</dbReference>
<dbReference type="PANTHER" id="PTHR12480:SF32">
    <property type="entry name" value="BIFUNCTIONAL ARGININE DEMETHYLASE AND LYSYL-HYDROXYLASE JMJD6"/>
    <property type="match status" value="1"/>
</dbReference>
<feature type="domain" description="JmjC" evidence="13">
    <location>
        <begin position="206"/>
        <end position="374"/>
    </location>
</feature>
<dbReference type="OrthoDB" id="424465at2759"/>
<protein>
    <recommendedName>
        <fullName evidence="13">JmjC domain-containing protein</fullName>
    </recommendedName>
</protein>
<sequence>MQPFQPDSHSAPVSASTAFTNSYEKPQLTSSLPTVRQSRYDRILCKVKRSARSEISLQQWASRGLSSVNFWIDPKLDQVKRIHYDQVSTQEFIKKWEAPGLPVVIVGATDQWSANTAWNVETLARRYRNEKVKIGQDDDGKAVYIGVKYFFHYALTDPNGAAVDDSPLYIFDGSFGSRTQNNTARRPQSKTVADESRFKPADGDSMPLCHLIDDFELPKYFTDDLFRLVGKRRRPPYRWIVIGPARSGTGIHIDPLGTSAWNALLQGHKRWVLFPPGAPKDIIEPKSLQDHEAVTWFTHVYPKLSDQHPNSPTGKTYAQVFGMIDILQGPGETVFVPGGWSHVVMNIDFTVAITQNFCSRTNIEYVWLHTRYSRPKMAEKLLRVLSYSSKLLAQSSQLESSSQSTTCLGKRKDRKRRQQRQKREDRRMRQLLHGTSEADLKVYIKLVGKLQTLNTIPRVYQSSSSSSSSSSSTTTSSESESESGSESDAPIAKCICSKCIARRSRHKSKRARLQVSGH</sequence>
<evidence type="ECO:0000256" key="3">
    <source>
        <dbReference type="ARBA" id="ARBA00022723"/>
    </source>
</evidence>
<evidence type="ECO:0000256" key="10">
    <source>
        <dbReference type="ARBA" id="ARBA00023242"/>
    </source>
</evidence>
<evidence type="ECO:0000256" key="12">
    <source>
        <dbReference type="SAM" id="MobiDB-lite"/>
    </source>
</evidence>
<keyword evidence="3" id="KW-0479">Metal-binding</keyword>
<feature type="region of interest" description="Disordered" evidence="12">
    <location>
        <begin position="402"/>
        <end position="431"/>
    </location>
</feature>
<dbReference type="PANTHER" id="PTHR12480">
    <property type="entry name" value="ARGININE DEMETHYLASE AND LYSYL-HYDROXYLASE JMJD"/>
    <property type="match status" value="1"/>
</dbReference>
<keyword evidence="4" id="KW-0156">Chromatin regulator</keyword>
<dbReference type="GO" id="GO:0046872">
    <property type="term" value="F:metal ion binding"/>
    <property type="evidence" value="ECO:0007669"/>
    <property type="project" value="UniProtKB-KW"/>
</dbReference>
<dbReference type="GO" id="GO:0033749">
    <property type="term" value="F:histone H4R3 demethylase activity"/>
    <property type="evidence" value="ECO:0007669"/>
    <property type="project" value="TreeGrafter"/>
</dbReference>
<comment type="cofactor">
    <cofactor evidence="1">
        <name>Fe(2+)</name>
        <dbReference type="ChEBI" id="CHEBI:29033"/>
    </cofactor>
</comment>
<evidence type="ECO:0000256" key="2">
    <source>
        <dbReference type="ARBA" id="ARBA00004123"/>
    </source>
</evidence>
<dbReference type="eggNOG" id="KOG2130">
    <property type="taxonomic scope" value="Eukaryota"/>
</dbReference>
<comment type="subcellular location">
    <subcellularLocation>
        <location evidence="2">Nucleus</location>
    </subcellularLocation>
</comment>
<reference evidence="14 15" key="1">
    <citation type="submission" date="2006-10" db="EMBL/GenBank/DDBJ databases">
        <title>The Genome Sequence of Batrachochytrium dendrobatidis JEL423.</title>
        <authorList>
            <consortium name="The Broad Institute Genome Sequencing Platform"/>
            <person name="Birren B."/>
            <person name="Lander E."/>
            <person name="Galagan J."/>
            <person name="Cuomo C."/>
            <person name="Devon K."/>
            <person name="Jaffe D."/>
            <person name="Butler J."/>
            <person name="Alvarez P."/>
            <person name="Gnerre S."/>
            <person name="Grabherr M."/>
            <person name="Kleber M."/>
            <person name="Mauceli E."/>
            <person name="Brockman W."/>
            <person name="Young S."/>
            <person name="LaButti K."/>
            <person name="Sykes S."/>
            <person name="DeCaprio D."/>
            <person name="Crawford M."/>
            <person name="Koehrsen M."/>
            <person name="Engels R."/>
            <person name="Montgomery P."/>
            <person name="Pearson M."/>
            <person name="Howarth C."/>
            <person name="Larson L."/>
            <person name="White J."/>
            <person name="O'Leary S."/>
            <person name="Kodira C."/>
            <person name="Zeng Q."/>
            <person name="Yandava C."/>
            <person name="Alvarado L."/>
            <person name="Longcore J."/>
            <person name="James T."/>
        </authorList>
    </citation>
    <scope>NUCLEOTIDE SEQUENCE [LARGE SCALE GENOMIC DNA]</scope>
    <source>
        <strain evidence="14 15">JEL423</strain>
    </source>
</reference>
<comment type="similarity">
    <text evidence="11">Belongs to the JMJD6 family.</text>
</comment>
<proteinExistence type="inferred from homology"/>
<dbReference type="VEuPathDB" id="FungiDB:BDEG_26046"/>
<keyword evidence="9" id="KW-0804">Transcription</keyword>
<dbReference type="STRING" id="403673.A0A177WSI5"/>
<keyword evidence="6" id="KW-0560">Oxidoreductase</keyword>
<keyword evidence="10" id="KW-0539">Nucleus</keyword>
<feature type="compositionally biased region" description="Basic residues" evidence="12">
    <location>
        <begin position="409"/>
        <end position="420"/>
    </location>
</feature>
<gene>
    <name evidence="14" type="ORF">BDEG_26046</name>
</gene>
<evidence type="ECO:0000313" key="14">
    <source>
        <dbReference type="EMBL" id="OAJ42605.1"/>
    </source>
</evidence>
<evidence type="ECO:0000256" key="11">
    <source>
        <dbReference type="ARBA" id="ARBA00038068"/>
    </source>
</evidence>
<feature type="region of interest" description="Disordered" evidence="12">
    <location>
        <begin position="459"/>
        <end position="489"/>
    </location>
</feature>
<evidence type="ECO:0000259" key="13">
    <source>
        <dbReference type="PROSITE" id="PS51184"/>
    </source>
</evidence>
<name>A0A177WSI5_BATDL</name>
<keyword evidence="5" id="KW-0223">Dioxygenase</keyword>
<dbReference type="InterPro" id="IPR050910">
    <property type="entry name" value="JMJD6_ArgDemeth/LysHydrox"/>
</dbReference>
<dbReference type="EMBL" id="DS022308">
    <property type="protein sequence ID" value="OAJ42605.1"/>
    <property type="molecule type" value="Genomic_DNA"/>
</dbReference>
<reference evidence="14 15" key="2">
    <citation type="submission" date="2016-05" db="EMBL/GenBank/DDBJ databases">
        <title>Lineage-specific infection strategies underlie the spectrum of fungal disease in amphibians.</title>
        <authorList>
            <person name="Cuomo C.A."/>
            <person name="Farrer R.A."/>
            <person name="James T."/>
            <person name="Longcore J."/>
            <person name="Birren B."/>
        </authorList>
    </citation>
    <scope>NUCLEOTIDE SEQUENCE [LARGE SCALE GENOMIC DNA]</scope>
    <source>
        <strain evidence="14 15">JEL423</strain>
    </source>
</reference>
<organism evidence="14 15">
    <name type="scientific">Batrachochytrium dendrobatidis (strain JEL423)</name>
    <dbReference type="NCBI Taxonomy" id="403673"/>
    <lineage>
        <taxon>Eukaryota</taxon>
        <taxon>Fungi</taxon>
        <taxon>Fungi incertae sedis</taxon>
        <taxon>Chytridiomycota</taxon>
        <taxon>Chytridiomycota incertae sedis</taxon>
        <taxon>Chytridiomycetes</taxon>
        <taxon>Rhizophydiales</taxon>
        <taxon>Rhizophydiales incertae sedis</taxon>
        <taxon>Batrachochytrium</taxon>
    </lineage>
</organism>
<dbReference type="PROSITE" id="PS51184">
    <property type="entry name" value="JMJC"/>
    <property type="match status" value="1"/>
</dbReference>
<evidence type="ECO:0000256" key="5">
    <source>
        <dbReference type="ARBA" id="ARBA00022964"/>
    </source>
</evidence>
<dbReference type="GO" id="GO:0005634">
    <property type="term" value="C:nucleus"/>
    <property type="evidence" value="ECO:0007669"/>
    <property type="project" value="UniProtKB-SubCell"/>
</dbReference>
<keyword evidence="7" id="KW-0408">Iron</keyword>
<dbReference type="GO" id="GO:0005737">
    <property type="term" value="C:cytoplasm"/>
    <property type="evidence" value="ECO:0007669"/>
    <property type="project" value="TreeGrafter"/>
</dbReference>
<evidence type="ECO:0000256" key="7">
    <source>
        <dbReference type="ARBA" id="ARBA00023004"/>
    </source>
</evidence>
<dbReference type="GO" id="GO:0106140">
    <property type="term" value="F:P-TEFb complex binding"/>
    <property type="evidence" value="ECO:0007669"/>
    <property type="project" value="TreeGrafter"/>
</dbReference>
<dbReference type="Pfam" id="PF02373">
    <property type="entry name" value="JmjC"/>
    <property type="match status" value="1"/>
</dbReference>
<dbReference type="AlphaFoldDB" id="A0A177WSI5"/>
<evidence type="ECO:0000256" key="8">
    <source>
        <dbReference type="ARBA" id="ARBA00023015"/>
    </source>
</evidence>
<dbReference type="Gene3D" id="2.60.120.650">
    <property type="entry name" value="Cupin"/>
    <property type="match status" value="1"/>
</dbReference>
<accession>A0A177WSI5</accession>
<dbReference type="SUPFAM" id="SSF51197">
    <property type="entry name" value="Clavaminate synthase-like"/>
    <property type="match status" value="1"/>
</dbReference>